<dbReference type="EMBL" id="LNQE01000817">
    <property type="protein sequence ID" value="KUG24804.1"/>
    <property type="molecule type" value="Genomic_DNA"/>
</dbReference>
<dbReference type="Pfam" id="PF13414">
    <property type="entry name" value="TPR_11"/>
    <property type="match status" value="1"/>
</dbReference>
<protein>
    <submittedName>
        <fullName evidence="2">Bate</fullName>
    </submittedName>
</protein>
<proteinExistence type="predicted"/>
<keyword evidence="1" id="KW-0812">Transmembrane</keyword>
<comment type="caution">
    <text evidence="2">The sequence shown here is derived from an EMBL/GenBank/DDBJ whole genome shotgun (WGS) entry which is preliminary data.</text>
</comment>
<feature type="transmembrane region" description="Helical" evidence="1">
    <location>
        <begin position="130"/>
        <end position="152"/>
    </location>
</feature>
<organism evidence="2">
    <name type="scientific">hydrocarbon metagenome</name>
    <dbReference type="NCBI Taxonomy" id="938273"/>
    <lineage>
        <taxon>unclassified sequences</taxon>
        <taxon>metagenomes</taxon>
        <taxon>ecological metagenomes</taxon>
    </lineage>
</organism>
<feature type="transmembrane region" description="Helical" evidence="1">
    <location>
        <begin position="164"/>
        <end position="185"/>
    </location>
</feature>
<dbReference type="InterPro" id="IPR019734">
    <property type="entry name" value="TPR_rpt"/>
</dbReference>
<evidence type="ECO:0000313" key="2">
    <source>
        <dbReference type="EMBL" id="KUG24804.1"/>
    </source>
</evidence>
<accession>A0A0W8FVF7</accession>
<keyword evidence="1" id="KW-0472">Membrane</keyword>
<gene>
    <name evidence="2" type="ORF">ASZ90_005386</name>
</gene>
<dbReference type="SMART" id="SM00028">
    <property type="entry name" value="TPR"/>
    <property type="match status" value="2"/>
</dbReference>
<dbReference type="PROSITE" id="PS50005">
    <property type="entry name" value="TPR"/>
    <property type="match status" value="1"/>
</dbReference>
<name>A0A0W8FVF7_9ZZZZ</name>
<dbReference type="Gene3D" id="2.30.30.40">
    <property type="entry name" value="SH3 Domains"/>
    <property type="match status" value="1"/>
</dbReference>
<dbReference type="Gene3D" id="1.25.40.10">
    <property type="entry name" value="Tetratricopeptide repeat domain"/>
    <property type="match status" value="1"/>
</dbReference>
<dbReference type="InterPro" id="IPR011990">
    <property type="entry name" value="TPR-like_helical_dom_sf"/>
</dbReference>
<sequence>MMKKIELLILFTVFFHVTINSQSVEQLMQEGNQFYINEQWQDAVESYNKILNQGFESAALYHNLGNAYFKLGNLGEAILNYERALKLEPRDEDIRFNLRLANARTIDNIKEVPQIFIVEWWNDFVSVFTVSGWAFIFLLIYLLMLAFIGIYFLSHNINLQRLSIYGGIASLILIFITLLIFISAYEREASTDYGIILVNSVNVKASPTTESSDSFIIHEGLKFEIQDQLDDWVRIKLADGKVGWLPSYAFGRI</sequence>
<dbReference type="PROSITE" id="PS50293">
    <property type="entry name" value="TPR_REGION"/>
    <property type="match status" value="1"/>
</dbReference>
<reference evidence="2" key="1">
    <citation type="journal article" date="2015" name="Proc. Natl. Acad. Sci. U.S.A.">
        <title>Networks of energetic and metabolic interactions define dynamics in microbial communities.</title>
        <authorList>
            <person name="Embree M."/>
            <person name="Liu J.K."/>
            <person name="Al-Bassam M.M."/>
            <person name="Zengler K."/>
        </authorList>
    </citation>
    <scope>NUCLEOTIDE SEQUENCE</scope>
</reference>
<dbReference type="AlphaFoldDB" id="A0A0W8FVF7"/>
<dbReference type="SUPFAM" id="SSF48452">
    <property type="entry name" value="TPR-like"/>
    <property type="match status" value="1"/>
</dbReference>
<evidence type="ECO:0000256" key="1">
    <source>
        <dbReference type="SAM" id="Phobius"/>
    </source>
</evidence>
<keyword evidence="1" id="KW-1133">Transmembrane helix</keyword>